<evidence type="ECO:0000259" key="4">
    <source>
        <dbReference type="PROSITE" id="PS51554"/>
    </source>
</evidence>
<dbReference type="EMBL" id="LAZR01000003">
    <property type="protein sequence ID" value="KKO11127.1"/>
    <property type="molecule type" value="Genomic_DNA"/>
</dbReference>
<keyword evidence="2" id="KW-0456">Lyase</keyword>
<dbReference type="Gene3D" id="3.20.70.20">
    <property type="match status" value="1"/>
</dbReference>
<dbReference type="PANTHER" id="PTHR43641">
    <property type="entry name" value="FORMATE ACETYLTRANSFERASE 3-RELATED"/>
    <property type="match status" value="1"/>
</dbReference>
<feature type="domain" description="Glycine radical" evidence="3">
    <location>
        <begin position="609"/>
        <end position="730"/>
    </location>
</feature>
<protein>
    <recommendedName>
        <fullName evidence="6">PFL domain-containing protein</fullName>
    </recommendedName>
</protein>
<dbReference type="PROSITE" id="PS51554">
    <property type="entry name" value="PFL"/>
    <property type="match status" value="1"/>
</dbReference>
<evidence type="ECO:0008006" key="6">
    <source>
        <dbReference type="Google" id="ProtNLM"/>
    </source>
</evidence>
<dbReference type="InterPro" id="IPR051215">
    <property type="entry name" value="GRE"/>
</dbReference>
<dbReference type="GO" id="GO:0016829">
    <property type="term" value="F:lyase activity"/>
    <property type="evidence" value="ECO:0007669"/>
    <property type="project" value="UniProtKB-KW"/>
</dbReference>
<dbReference type="Pfam" id="PF01228">
    <property type="entry name" value="Gly_radical"/>
    <property type="match status" value="1"/>
</dbReference>
<gene>
    <name evidence="5" type="ORF">LCGC14_0016030</name>
</gene>
<proteinExistence type="predicted"/>
<evidence type="ECO:0000256" key="2">
    <source>
        <dbReference type="ARBA" id="ARBA00023239"/>
    </source>
</evidence>
<name>A0A0F9YG05_9ZZZZ</name>
<reference evidence="5" key="1">
    <citation type="journal article" date="2015" name="Nature">
        <title>Complex archaea that bridge the gap between prokaryotes and eukaryotes.</title>
        <authorList>
            <person name="Spang A."/>
            <person name="Saw J.H."/>
            <person name="Jorgensen S.L."/>
            <person name="Zaremba-Niedzwiedzka K."/>
            <person name="Martijn J."/>
            <person name="Lind A.E."/>
            <person name="van Eijk R."/>
            <person name="Schleper C."/>
            <person name="Guy L."/>
            <person name="Ettema T.J."/>
        </authorList>
    </citation>
    <scope>NUCLEOTIDE SEQUENCE</scope>
</reference>
<accession>A0A0F9YG05</accession>
<evidence type="ECO:0000256" key="1">
    <source>
        <dbReference type="ARBA" id="ARBA00022818"/>
    </source>
</evidence>
<dbReference type="Pfam" id="PF02901">
    <property type="entry name" value="PFL-like"/>
    <property type="match status" value="1"/>
</dbReference>
<dbReference type="InterPro" id="IPR004184">
    <property type="entry name" value="PFL_dom"/>
</dbReference>
<feature type="domain" description="PFL" evidence="4">
    <location>
        <begin position="1"/>
        <end position="602"/>
    </location>
</feature>
<sequence>MISSQETLIRIPGIDQPVSLTLPQPLASLRQEALDRQKRGWGWNAPLSEMTLAEVAAWADHTDQENWQIWRARRFAARLGHLPIELETGEPVVGKPLIRQLTDDETAQQEKDAEPLKSVPAFSGGDTGHFHPNYAKLFELGISGLLEKTVAGRAACGPDEDEKLAFYDACRIAMEAFEAFTRRVGAGCQAKADEEPDAADEWNNLAGICDRIAAGPPRTFHEACQLMFLTYVASWFAEDHVMTCYGRMDRTLGGFYEADIATGRLTPQEALNIISGMYIQLNRTCPYSLADGVIVGGRDGDGNDVTNDLTYLCLVARWATWLCYPTLAVAWHENTPDELMDFSMEMLSSGINDPAFFNDEVIPAGLQDHGVSTADSHNFMNSTCVEIKTAGNSNIWVATRYHNCCGALLEAMRRQVDGECPPAADLDELQDRIRAILADQVRETAESLDKTWSQREQTGCFPFASCIIDDCLDRGLDHDRGGCRYNWVENSFVGLANLTDSLVAIDDLVFRNGEMTLEEFYAICSDNFADHEPLRQRIETGLPKYGNDDDRPDAIATAWADYLCEMTESHLIGGHRYVPGFFCHINHAWLGADTGATPDGRLAGLAFADGAGAAQGRDTGGPTASVLSTTKWSHRKALGGLVHNVRFSRPMLETPRNRQAVRTIVETYLRRGGFEIQLNVLSTETLRDAQKNPQEYRDLVVRVAGYSDYFTTLMKELQDEVIARTEFSEM</sequence>
<keyword evidence="1" id="KW-0556">Organic radical</keyword>
<dbReference type="PANTHER" id="PTHR43641:SF2">
    <property type="entry name" value="DEHYDRATASE YBIW-RELATED"/>
    <property type="match status" value="1"/>
</dbReference>
<dbReference type="AlphaFoldDB" id="A0A0F9YG05"/>
<dbReference type="SUPFAM" id="SSF51998">
    <property type="entry name" value="PFL-like glycyl radical enzymes"/>
    <property type="match status" value="1"/>
</dbReference>
<evidence type="ECO:0000313" key="5">
    <source>
        <dbReference type="EMBL" id="KKO11127.1"/>
    </source>
</evidence>
<evidence type="ECO:0000259" key="3">
    <source>
        <dbReference type="PROSITE" id="PS51149"/>
    </source>
</evidence>
<comment type="caution">
    <text evidence="5">The sequence shown here is derived from an EMBL/GenBank/DDBJ whole genome shotgun (WGS) entry which is preliminary data.</text>
</comment>
<dbReference type="GO" id="GO:0005829">
    <property type="term" value="C:cytosol"/>
    <property type="evidence" value="ECO:0007669"/>
    <property type="project" value="TreeGrafter"/>
</dbReference>
<dbReference type="PROSITE" id="PS51149">
    <property type="entry name" value="GLY_RADICAL_2"/>
    <property type="match status" value="1"/>
</dbReference>
<dbReference type="InterPro" id="IPR001150">
    <property type="entry name" value="Gly_radical"/>
</dbReference>
<organism evidence="5">
    <name type="scientific">marine sediment metagenome</name>
    <dbReference type="NCBI Taxonomy" id="412755"/>
    <lineage>
        <taxon>unclassified sequences</taxon>
        <taxon>metagenomes</taxon>
        <taxon>ecological metagenomes</taxon>
    </lineage>
</organism>